<dbReference type="OrthoDB" id="10252350at2759"/>
<accession>E1EWE6</accession>
<reference evidence="1 2" key="1">
    <citation type="journal article" date="2010" name="BMC Genomics">
        <title>Genome analysis and comparative genomics of a Giardia intestinalis assemblage E isolate.</title>
        <authorList>
            <person name="Jerlstrom-Hultqvist J."/>
            <person name="Franzen O."/>
            <person name="Ankarklev J."/>
            <person name="Xu F."/>
            <person name="Nohynkova E."/>
            <person name="Andersson J.O."/>
            <person name="Svard S.G."/>
            <person name="Andersson B."/>
        </authorList>
    </citation>
    <scope>NUCLEOTIDE SEQUENCE [LARGE SCALE GENOMIC DNA]</scope>
    <source>
        <strain evidence="1 2">P15</strain>
    </source>
</reference>
<dbReference type="Proteomes" id="UP000008974">
    <property type="component" value="Unassembled WGS sequence"/>
</dbReference>
<name>E1EWE6_GIAIA</name>
<dbReference type="EMBL" id="ACVC01000027">
    <property type="protein sequence ID" value="EFO65540.1"/>
    <property type="molecule type" value="Genomic_DNA"/>
</dbReference>
<evidence type="ECO:0000313" key="2">
    <source>
        <dbReference type="Proteomes" id="UP000008974"/>
    </source>
</evidence>
<protein>
    <submittedName>
        <fullName evidence="1">Uncharacterized protein</fullName>
    </submittedName>
</protein>
<dbReference type="VEuPathDB" id="GiardiaDB:GLP15_5217"/>
<comment type="caution">
    <text evidence="1">The sequence shown here is derived from an EMBL/GenBank/DDBJ whole genome shotgun (WGS) entry which is preliminary data.</text>
</comment>
<dbReference type="AlphaFoldDB" id="E1EWE6"/>
<sequence>MRGLNGPDLLQSAQQRILRSLSPPAPHGRYLLSDTASTYMPRRPPTNEYTMATLFSPQKCYGVRDDIVVDPTACSRKRIAQYERRHSLTTTRAKESQDELMNYTLFRADNVRLIVNRMEGHTLMVPAIPKPTNRKSSTSVPLPSIGIPLGRADRIEHYRQTIAHLPSLHVPRHPQATATTPKLYEAYDSLENANLINLSLA</sequence>
<evidence type="ECO:0000313" key="1">
    <source>
        <dbReference type="EMBL" id="EFO65540.1"/>
    </source>
</evidence>
<dbReference type="OMA" id="TNEYTMA"/>
<organism evidence="1 2">
    <name type="scientific">Giardia intestinalis (strain P15)</name>
    <name type="common">Giardia lamblia</name>
    <dbReference type="NCBI Taxonomy" id="658858"/>
    <lineage>
        <taxon>Eukaryota</taxon>
        <taxon>Metamonada</taxon>
        <taxon>Diplomonadida</taxon>
        <taxon>Hexamitidae</taxon>
        <taxon>Giardiinae</taxon>
        <taxon>Giardia</taxon>
    </lineage>
</organism>
<proteinExistence type="predicted"/>
<gene>
    <name evidence="1" type="ORF">GLP15_5217</name>
</gene>